<dbReference type="EMBL" id="CAKXAJ010025115">
    <property type="protein sequence ID" value="CAH2235216.1"/>
    <property type="molecule type" value="Genomic_DNA"/>
</dbReference>
<dbReference type="InterPro" id="IPR019448">
    <property type="entry name" value="NT-C2"/>
</dbReference>
<dbReference type="Proteomes" id="UP000838756">
    <property type="component" value="Unassembled WGS sequence"/>
</dbReference>
<feature type="domain" description="C2 NT-type" evidence="1">
    <location>
        <begin position="46"/>
        <end position="191"/>
    </location>
</feature>
<protein>
    <submittedName>
        <fullName evidence="2">Jg10468 protein</fullName>
    </submittedName>
</protein>
<name>A0A8S4RED2_9NEOP</name>
<reference evidence="2" key="1">
    <citation type="submission" date="2022-03" db="EMBL/GenBank/DDBJ databases">
        <authorList>
            <person name="Lindestad O."/>
        </authorList>
    </citation>
    <scope>NUCLEOTIDE SEQUENCE</scope>
</reference>
<dbReference type="PANTHER" id="PTHR23167:SF46">
    <property type="entry name" value="EPS15 HOMOLOGY DOMAIN CONTAINING PROTEIN-BINDING PROTEIN 1, ISOFORM F"/>
    <property type="match status" value="1"/>
</dbReference>
<dbReference type="OrthoDB" id="6923952at2759"/>
<dbReference type="PROSITE" id="PS51840">
    <property type="entry name" value="C2_NT"/>
    <property type="match status" value="1"/>
</dbReference>
<evidence type="ECO:0000259" key="1">
    <source>
        <dbReference type="PROSITE" id="PS51840"/>
    </source>
</evidence>
<comment type="caution">
    <text evidence="2">The sequence shown here is derived from an EMBL/GenBank/DDBJ whole genome shotgun (WGS) entry which is preliminary data.</text>
</comment>
<dbReference type="InterPro" id="IPR050540">
    <property type="entry name" value="F-actin_Monoox_Mical"/>
</dbReference>
<organism evidence="2 3">
    <name type="scientific">Pararge aegeria aegeria</name>
    <dbReference type="NCBI Taxonomy" id="348720"/>
    <lineage>
        <taxon>Eukaryota</taxon>
        <taxon>Metazoa</taxon>
        <taxon>Ecdysozoa</taxon>
        <taxon>Arthropoda</taxon>
        <taxon>Hexapoda</taxon>
        <taxon>Insecta</taxon>
        <taxon>Pterygota</taxon>
        <taxon>Neoptera</taxon>
        <taxon>Endopterygota</taxon>
        <taxon>Lepidoptera</taxon>
        <taxon>Glossata</taxon>
        <taxon>Ditrysia</taxon>
        <taxon>Papilionoidea</taxon>
        <taxon>Nymphalidae</taxon>
        <taxon>Satyrinae</taxon>
        <taxon>Satyrini</taxon>
        <taxon>Parargina</taxon>
        <taxon>Pararge</taxon>
    </lineage>
</organism>
<dbReference type="Pfam" id="PF10358">
    <property type="entry name" value="NT-C2"/>
    <property type="match status" value="1"/>
</dbReference>
<evidence type="ECO:0000313" key="2">
    <source>
        <dbReference type="EMBL" id="CAH2235216.1"/>
    </source>
</evidence>
<dbReference type="PANTHER" id="PTHR23167">
    <property type="entry name" value="CALPONIN HOMOLOGY DOMAIN-CONTAINING PROTEIN DDB_G0272472-RELATED"/>
    <property type="match status" value="1"/>
</dbReference>
<accession>A0A8S4RED2</accession>
<evidence type="ECO:0000313" key="3">
    <source>
        <dbReference type="Proteomes" id="UP000838756"/>
    </source>
</evidence>
<sequence>MPFRVMDPSERFFVDLFAEPYFGGISLNGTTISKVRNIMASVWKRLQRVNKRAAKFQYTASYHRIDVELTPKWKPNKLSIVWTRRSRRVLTEPLEWEPSLKDPLKGSVIFAVPENQTVAVTLFRDARTNELEDKDWTFVLEDERCDSKMVFTQHVCSACKDTALIFREIRRDVWTVGTERATLKNYGYVAV</sequence>
<proteinExistence type="predicted"/>
<gene>
    <name evidence="2" type="primary">jg10468</name>
    <name evidence="2" type="ORF">PAEG_LOCUS12888</name>
</gene>
<dbReference type="AlphaFoldDB" id="A0A8S4RED2"/>
<keyword evidence="3" id="KW-1185">Reference proteome</keyword>